<dbReference type="RefSeq" id="WP_236082330.1">
    <property type="nucleotide sequence ID" value="NZ_CP025149.2"/>
</dbReference>
<sequence>MSTDPRNIRSRRPVEPQIPDVYMPAMWPLGLQRSLHDWYRAWRQRSRYRQLLRLDDAELAKRDLSRQQLLERARLPLRQLVEGRRRKRGA</sequence>
<dbReference type="EMBL" id="JAODZE010000005">
    <property type="protein sequence ID" value="MDH0146039.1"/>
    <property type="molecule type" value="Genomic_DNA"/>
</dbReference>
<accession>A0AA42KSE2</accession>
<gene>
    <name evidence="1" type="ORF">N7335_06515</name>
</gene>
<evidence type="ECO:0000313" key="1">
    <source>
        <dbReference type="EMBL" id="MDH0146039.1"/>
    </source>
</evidence>
<dbReference type="Proteomes" id="UP001158076">
    <property type="component" value="Unassembled WGS sequence"/>
</dbReference>
<reference evidence="1" key="1">
    <citation type="submission" date="2022-09" db="EMBL/GenBank/DDBJ databases">
        <title>Intensive care unit water sources are persistently colonized with multi-drug resistant bacteria and are the site of extensive horizontal gene transfer of antibiotic resistance genes.</title>
        <authorList>
            <person name="Diorio-Toth L."/>
        </authorList>
    </citation>
    <scope>NUCLEOTIDE SEQUENCE</scope>
    <source>
        <strain evidence="1">GD04147</strain>
    </source>
</reference>
<name>A0AA42KSE2_STUST</name>
<protein>
    <recommendedName>
        <fullName evidence="3">DUF1127 domain-containing protein</fullName>
    </recommendedName>
</protein>
<comment type="caution">
    <text evidence="1">The sequence shown here is derived from an EMBL/GenBank/DDBJ whole genome shotgun (WGS) entry which is preliminary data.</text>
</comment>
<evidence type="ECO:0008006" key="3">
    <source>
        <dbReference type="Google" id="ProtNLM"/>
    </source>
</evidence>
<dbReference type="AlphaFoldDB" id="A0AA42KSE2"/>
<evidence type="ECO:0000313" key="2">
    <source>
        <dbReference type="Proteomes" id="UP001158076"/>
    </source>
</evidence>
<proteinExistence type="predicted"/>
<organism evidence="1 2">
    <name type="scientific">Stutzerimonas stutzeri</name>
    <name type="common">Pseudomonas stutzeri</name>
    <dbReference type="NCBI Taxonomy" id="316"/>
    <lineage>
        <taxon>Bacteria</taxon>
        <taxon>Pseudomonadati</taxon>
        <taxon>Pseudomonadota</taxon>
        <taxon>Gammaproteobacteria</taxon>
        <taxon>Pseudomonadales</taxon>
        <taxon>Pseudomonadaceae</taxon>
        <taxon>Stutzerimonas</taxon>
    </lineage>
</organism>